<dbReference type="InterPro" id="IPR053827">
    <property type="entry name" value="Gp10_C"/>
</dbReference>
<dbReference type="Pfam" id="PF07880">
    <property type="entry name" value="T4_gp9_10_N"/>
    <property type="match status" value="1"/>
</dbReference>
<feature type="disulfide bond" description="Interchain; alternate" evidence="1">
    <location>
        <position position="557"/>
    </location>
</feature>
<dbReference type="InterPro" id="IPR036240">
    <property type="entry name" value="Gp9-like_sf"/>
</dbReference>
<dbReference type="InterPro" id="IPR034695">
    <property type="entry name" value="BP10_T4"/>
</dbReference>
<keyword evidence="1" id="KW-0426">Late protein</keyword>
<proteinExistence type="evidence at transcript level"/>
<dbReference type="EMBL" id="MG746602">
    <property type="protein sequence ID" value="AUO78878.1"/>
    <property type="molecule type" value="Genomic_DNA"/>
</dbReference>
<dbReference type="HAMAP" id="MF_04106">
    <property type="entry name" value="BP10_T4"/>
    <property type="match status" value="1"/>
</dbReference>
<reference evidence="7" key="1">
    <citation type="submission" date="2018-01" db="EMBL/GenBank/DDBJ databases">
        <title>Direct submission.</title>
        <authorList>
            <person name="Ciacci N."/>
        </authorList>
    </citation>
    <scope>NUCLEOTIDE SEQUENCE [LARGE SCALE GENOMIC DNA]</scope>
</reference>
<comment type="function">
    <text evidence="1">Baseplate protein. Involved in the tail assembly.</text>
</comment>
<dbReference type="InterPro" id="IPR054430">
    <property type="entry name" value="Gp10_D3"/>
</dbReference>
<feature type="disulfide bond" description="Interchain (with GP7); alternate" evidence="1">
    <location>
        <position position="557"/>
    </location>
</feature>
<keyword evidence="7" id="KW-1185">Reference proteome</keyword>
<dbReference type="GO" id="GO:0098025">
    <property type="term" value="C:virus tail, baseplate"/>
    <property type="evidence" value="ECO:0007669"/>
    <property type="project" value="UniProtKB-UniRule"/>
</dbReference>
<comment type="subcellular location">
    <subcellularLocation>
        <location evidence="1">Virion</location>
    </subcellularLocation>
    <text evidence="1">Present in the baseplate.</text>
</comment>
<dbReference type="Pfam" id="PF21939">
    <property type="entry name" value="Gp10_C"/>
    <property type="match status" value="1"/>
</dbReference>
<evidence type="ECO:0000259" key="5">
    <source>
        <dbReference type="Pfam" id="PF23618"/>
    </source>
</evidence>
<keyword evidence="1" id="KW-1245">Viral tail assembly</keyword>
<comment type="induction">
    <text evidence="1">Expressed in the late phase of the viral replicative cycle.</text>
</comment>
<keyword evidence="1" id="KW-1188">Viral release from host cell</keyword>
<name>A0A2I6UFW3_9CAUD</name>
<dbReference type="InterPro" id="IPR056391">
    <property type="entry name" value="Baseplate_gp9_C"/>
</dbReference>
<keyword evidence="1" id="KW-1226">Viral baseplate protein</keyword>
<evidence type="ECO:0000259" key="3">
    <source>
        <dbReference type="Pfam" id="PF21939"/>
    </source>
</evidence>
<evidence type="ECO:0000259" key="2">
    <source>
        <dbReference type="Pfam" id="PF07880"/>
    </source>
</evidence>
<dbReference type="Proteomes" id="UP000240294">
    <property type="component" value="Genome"/>
</dbReference>
<accession>A0A2I6UFW3</accession>
<evidence type="ECO:0000313" key="6">
    <source>
        <dbReference type="EMBL" id="AUO78878.1"/>
    </source>
</evidence>
<keyword evidence="1" id="KW-1227">Viral tail protein</keyword>
<dbReference type="GO" id="GO:0019076">
    <property type="term" value="P:viral release from host cell"/>
    <property type="evidence" value="ECO:0007669"/>
    <property type="project" value="InterPro"/>
</dbReference>
<sequence>MKQNLNIGQVVDDGSGDYLRLGGQKINNNFDELYYQLGDGTYPHAAGAWKTHSAATSIRLDPKMGDSFAINTQAARVTVYLPKGKPSDYNNVIRLRDVWSTWRLSPVTVVPASGDTIKGSASPKTFNTNYQDLELVYCSPGKWEYINGKTIEKFTNGDLATVSKKSVIATEGQTDFLDIFDGEEYNPESLNVYRRGNMLFYGENGFDPDNADYGSPGPNNTIVALNKKDVRLVKPCSAGDVIIFETFLDGIGVWRSSYNKVTVMVRSNKLTSEKTVQGSKIVADLSTLREFSTADLGVLPGIDMNPNSIEVEINGKSQVEAGTGGLPEFICEGAPGESSQDCIANGGTWVQSDSDYRLVFDTDGIKVSAIRFGQPFEDQDIITVRWYNNNIGTTMTMDDIVSETDLIYMNAEETVDLKNRIEYTDYQNPGQKTKVDVPNEYDVRLSNISAFFDSIYPIGTIYENAHNPANPRDYMGMGVWKMYGEGYASVGWASDISNPYFALNNNDLDSSGRPSHSAGGTVGEVEFQISANNIPELKSDDTVLIADDNGTVVIGGCQLDPDASGPGYSKYREGSITVNKGAGGLPISNVQPSITVYRWIRVA</sequence>
<feature type="domain" description="Baseplate wedge protein gp10" evidence="4">
    <location>
        <begin position="268"/>
        <end position="389"/>
    </location>
</feature>
<protein>
    <recommendedName>
        <fullName evidence="1">Baseplate wedge protein gp10</fullName>
    </recommendedName>
</protein>
<dbReference type="Pfam" id="PF23618">
    <property type="entry name" value="T4_gp9_10_C"/>
    <property type="match status" value="1"/>
</dbReference>
<gene>
    <name evidence="6" type="ORF">vBKpnF48_253</name>
</gene>
<feature type="domain" description="Baseplate structural protein Gp10 C-terminal" evidence="3">
    <location>
        <begin position="451"/>
        <end position="602"/>
    </location>
</feature>
<comment type="subunit">
    <text evidence="1">Homotrimer; disulfide-linked. Heteromultimer with gp7; a gp10 molecule is disulfide-linked to gp7 and the other two remaining gp10 molecules form a disulfide bond.</text>
</comment>
<dbReference type="Pfam" id="PF22670">
    <property type="entry name" value="Gp10_D3"/>
    <property type="match status" value="1"/>
</dbReference>
<comment type="similarity">
    <text evidence="1">Belongs to the T4likevirus baseplate wedge protein gp10 family.</text>
</comment>
<keyword evidence="1" id="KW-0946">Virion</keyword>
<feature type="domain" description="Baseplate protein gp9-like C-terminal" evidence="5">
    <location>
        <begin position="162"/>
        <end position="263"/>
    </location>
</feature>
<evidence type="ECO:0000313" key="7">
    <source>
        <dbReference type="Proteomes" id="UP000240294"/>
    </source>
</evidence>
<dbReference type="Gene3D" id="1.20.5.960">
    <property type="entry name" value="Bacteriophage t4 gene product 9 (gp9)"/>
    <property type="match status" value="1"/>
</dbReference>
<evidence type="ECO:0000256" key="1">
    <source>
        <dbReference type="HAMAP-Rule" id="MF_04106"/>
    </source>
</evidence>
<dbReference type="SUPFAM" id="SSF50017">
    <property type="entry name" value="gp9"/>
    <property type="match status" value="1"/>
</dbReference>
<dbReference type="InterPro" id="IPR008987">
    <property type="entry name" value="Baseplate_struct_prot_Gp9/10_N"/>
</dbReference>
<feature type="domain" description="Baseplate structural protein Gp9/Gp10 N-terminal" evidence="2">
    <location>
        <begin position="2"/>
        <end position="152"/>
    </location>
</feature>
<dbReference type="GO" id="GO:0098003">
    <property type="term" value="P:viral tail assembly"/>
    <property type="evidence" value="ECO:0007669"/>
    <property type="project" value="UniProtKB-KW"/>
</dbReference>
<keyword evidence="1" id="KW-1015">Disulfide bond</keyword>
<organism evidence="6 7">
    <name type="scientific">Klebsiella phage vB_Kpn_F48</name>
    <dbReference type="NCBI Taxonomy" id="2070028"/>
    <lineage>
        <taxon>Viruses</taxon>
        <taxon>Duplodnaviria</taxon>
        <taxon>Heunggongvirae</taxon>
        <taxon>Uroviricota</taxon>
        <taxon>Caudoviricetes</taxon>
        <taxon>Marfavirus</taxon>
        <taxon>Marfavirus F48</taxon>
    </lineage>
</organism>
<evidence type="ECO:0000259" key="4">
    <source>
        <dbReference type="Pfam" id="PF22670"/>
    </source>
</evidence>